<feature type="non-terminal residue" evidence="2">
    <location>
        <position position="69"/>
    </location>
</feature>
<protein>
    <submittedName>
        <fullName evidence="2">Uncharacterized protein</fullName>
    </submittedName>
</protein>
<gene>
    <name evidence="2" type="ORF">KI387_018552</name>
</gene>
<keyword evidence="1" id="KW-0175">Coiled coil</keyword>
<dbReference type="AlphaFoldDB" id="A0AA38LGC6"/>
<feature type="coiled-coil region" evidence="1">
    <location>
        <begin position="28"/>
        <end position="69"/>
    </location>
</feature>
<proteinExistence type="predicted"/>
<feature type="non-terminal residue" evidence="2">
    <location>
        <position position="1"/>
    </location>
</feature>
<accession>A0AA38LGC6</accession>
<organism evidence="2 3">
    <name type="scientific">Taxus chinensis</name>
    <name type="common">Chinese yew</name>
    <name type="synonym">Taxus wallichiana var. chinensis</name>
    <dbReference type="NCBI Taxonomy" id="29808"/>
    <lineage>
        <taxon>Eukaryota</taxon>
        <taxon>Viridiplantae</taxon>
        <taxon>Streptophyta</taxon>
        <taxon>Embryophyta</taxon>
        <taxon>Tracheophyta</taxon>
        <taxon>Spermatophyta</taxon>
        <taxon>Pinopsida</taxon>
        <taxon>Pinidae</taxon>
        <taxon>Conifers II</taxon>
        <taxon>Cupressales</taxon>
        <taxon>Taxaceae</taxon>
        <taxon>Taxus</taxon>
    </lineage>
</organism>
<reference evidence="2 3" key="1">
    <citation type="journal article" date="2021" name="Nat. Plants">
        <title>The Taxus genome provides insights into paclitaxel biosynthesis.</title>
        <authorList>
            <person name="Xiong X."/>
            <person name="Gou J."/>
            <person name="Liao Q."/>
            <person name="Li Y."/>
            <person name="Zhou Q."/>
            <person name="Bi G."/>
            <person name="Li C."/>
            <person name="Du R."/>
            <person name="Wang X."/>
            <person name="Sun T."/>
            <person name="Guo L."/>
            <person name="Liang H."/>
            <person name="Lu P."/>
            <person name="Wu Y."/>
            <person name="Zhang Z."/>
            <person name="Ro D.K."/>
            <person name="Shang Y."/>
            <person name="Huang S."/>
            <person name="Yan J."/>
        </authorList>
    </citation>
    <scope>NUCLEOTIDE SEQUENCE [LARGE SCALE GENOMIC DNA]</scope>
    <source>
        <strain evidence="2">Ta-2019</strain>
    </source>
</reference>
<name>A0AA38LGC6_TAXCH</name>
<dbReference type="EMBL" id="JAHRHJ020000003">
    <property type="protein sequence ID" value="KAH9323913.1"/>
    <property type="molecule type" value="Genomic_DNA"/>
</dbReference>
<evidence type="ECO:0000313" key="3">
    <source>
        <dbReference type="Proteomes" id="UP000824469"/>
    </source>
</evidence>
<comment type="caution">
    <text evidence="2">The sequence shown here is derived from an EMBL/GenBank/DDBJ whole genome shotgun (WGS) entry which is preliminary data.</text>
</comment>
<dbReference type="Proteomes" id="UP000824469">
    <property type="component" value="Unassembled WGS sequence"/>
</dbReference>
<keyword evidence="3" id="KW-1185">Reference proteome</keyword>
<sequence>LSDEQVCNIVNKVSVEVEAKLFGRSDRVRFLEEELEKKNKELMEKRMDLKQEDLINAQLRRELKEEKSK</sequence>
<evidence type="ECO:0000313" key="2">
    <source>
        <dbReference type="EMBL" id="KAH9323913.1"/>
    </source>
</evidence>
<evidence type="ECO:0000256" key="1">
    <source>
        <dbReference type="SAM" id="Coils"/>
    </source>
</evidence>